<dbReference type="AlphaFoldDB" id="A0A644YYE6"/>
<dbReference type="EMBL" id="VSSQ01006674">
    <property type="protein sequence ID" value="MPM33492.1"/>
    <property type="molecule type" value="Genomic_DNA"/>
</dbReference>
<sequence>MTGIDVPFRTQHPVDQRLRPHFQTENGNYLIRLGCDILCDVQSKGGLTDRRTSCQDDQFFFLKTRRHFIQGDVSGGHPCDVIALLGQRLDVLQRRRNDIRYADETGAISPFGYLKNILFGAVQHDGKLITLFIAFADDFCSRADQVAQNRFLFYYLGVIFHVG</sequence>
<protein>
    <submittedName>
        <fullName evidence="1">Uncharacterized protein</fullName>
    </submittedName>
</protein>
<reference evidence="1" key="1">
    <citation type="submission" date="2019-08" db="EMBL/GenBank/DDBJ databases">
        <authorList>
            <person name="Kucharzyk K."/>
            <person name="Murdoch R.W."/>
            <person name="Higgins S."/>
            <person name="Loffler F."/>
        </authorList>
    </citation>
    <scope>NUCLEOTIDE SEQUENCE</scope>
</reference>
<organism evidence="1">
    <name type="scientific">bioreactor metagenome</name>
    <dbReference type="NCBI Taxonomy" id="1076179"/>
    <lineage>
        <taxon>unclassified sequences</taxon>
        <taxon>metagenomes</taxon>
        <taxon>ecological metagenomes</taxon>
    </lineage>
</organism>
<proteinExistence type="predicted"/>
<gene>
    <name evidence="1" type="ORF">SDC9_80068</name>
</gene>
<accession>A0A644YYE6</accession>
<name>A0A644YYE6_9ZZZZ</name>
<evidence type="ECO:0000313" key="1">
    <source>
        <dbReference type="EMBL" id="MPM33492.1"/>
    </source>
</evidence>
<comment type="caution">
    <text evidence="1">The sequence shown here is derived from an EMBL/GenBank/DDBJ whole genome shotgun (WGS) entry which is preliminary data.</text>
</comment>